<dbReference type="Proteomes" id="UP000027195">
    <property type="component" value="Unassembled WGS sequence"/>
</dbReference>
<sequence>MDIASSRTSDSLFQEIHPSSGSRTIHLRAQDPAIAASPVLWYGLLVAITTTNAFYRDTSHVPLLPSLSPVLAMAHFIVDYDNSKGPDSKPMESSVSVCGAKYQTHPLFCRPSNAPKVLMSAQLCLWFLRARQGTITKIGWARGVEMTDKRQKDRLANNRYAHMVLV</sequence>
<keyword evidence="2" id="KW-1185">Reference proteome</keyword>
<reference evidence="2" key="1">
    <citation type="journal article" date="2014" name="Proc. Natl. Acad. Sci. U.S.A.">
        <title>Extensive sampling of basidiomycete genomes demonstrates inadequacy of the white-rot/brown-rot paradigm for wood decay fungi.</title>
        <authorList>
            <person name="Riley R."/>
            <person name="Salamov A.A."/>
            <person name="Brown D.W."/>
            <person name="Nagy L.G."/>
            <person name="Floudas D."/>
            <person name="Held B.W."/>
            <person name="Levasseur A."/>
            <person name="Lombard V."/>
            <person name="Morin E."/>
            <person name="Otillar R."/>
            <person name="Lindquist E.A."/>
            <person name="Sun H."/>
            <person name="LaButti K.M."/>
            <person name="Schmutz J."/>
            <person name="Jabbour D."/>
            <person name="Luo H."/>
            <person name="Baker S.E."/>
            <person name="Pisabarro A.G."/>
            <person name="Walton J.D."/>
            <person name="Blanchette R.A."/>
            <person name="Henrissat B."/>
            <person name="Martin F."/>
            <person name="Cullen D."/>
            <person name="Hibbett D.S."/>
            <person name="Grigoriev I.V."/>
        </authorList>
    </citation>
    <scope>NUCLEOTIDE SEQUENCE [LARGE SCALE GENOMIC DNA]</scope>
    <source>
        <strain evidence="2">FD-172 SS1</strain>
    </source>
</reference>
<dbReference type="EMBL" id="KL198035">
    <property type="protein sequence ID" value="KDQ14941.1"/>
    <property type="molecule type" value="Genomic_DNA"/>
</dbReference>
<name>A0A067MTQ7_BOTB1</name>
<dbReference type="AlphaFoldDB" id="A0A067MTQ7"/>
<protein>
    <submittedName>
        <fullName evidence="1">Uncharacterized protein</fullName>
    </submittedName>
</protein>
<evidence type="ECO:0000313" key="1">
    <source>
        <dbReference type="EMBL" id="KDQ14941.1"/>
    </source>
</evidence>
<dbReference type="InParanoid" id="A0A067MTQ7"/>
<proteinExistence type="predicted"/>
<accession>A0A067MTQ7</accession>
<evidence type="ECO:0000313" key="2">
    <source>
        <dbReference type="Proteomes" id="UP000027195"/>
    </source>
</evidence>
<organism evidence="1 2">
    <name type="scientific">Botryobasidium botryosum (strain FD-172 SS1)</name>
    <dbReference type="NCBI Taxonomy" id="930990"/>
    <lineage>
        <taxon>Eukaryota</taxon>
        <taxon>Fungi</taxon>
        <taxon>Dikarya</taxon>
        <taxon>Basidiomycota</taxon>
        <taxon>Agaricomycotina</taxon>
        <taxon>Agaricomycetes</taxon>
        <taxon>Cantharellales</taxon>
        <taxon>Botryobasidiaceae</taxon>
        <taxon>Botryobasidium</taxon>
    </lineage>
</organism>
<gene>
    <name evidence="1" type="ORF">BOTBODRAFT_32302</name>
</gene>
<dbReference type="HOGENOM" id="CLU_1602416_0_0_1"/>